<evidence type="ECO:0000313" key="1">
    <source>
        <dbReference type="EMBL" id="KAK2022217.1"/>
    </source>
</evidence>
<reference evidence="1" key="1">
    <citation type="submission" date="2021-06" db="EMBL/GenBank/DDBJ databases">
        <title>Comparative genomics, transcriptomics and evolutionary studies reveal genomic signatures of adaptation to plant cell wall in hemibiotrophic fungi.</title>
        <authorList>
            <consortium name="DOE Joint Genome Institute"/>
            <person name="Baroncelli R."/>
            <person name="Diaz J.F."/>
            <person name="Benocci T."/>
            <person name="Peng M."/>
            <person name="Battaglia E."/>
            <person name="Haridas S."/>
            <person name="Andreopoulos W."/>
            <person name="Labutti K."/>
            <person name="Pangilinan J."/>
            <person name="Floch G.L."/>
            <person name="Makela M.R."/>
            <person name="Henrissat B."/>
            <person name="Grigoriev I.V."/>
            <person name="Crouch J.A."/>
            <person name="De Vries R.P."/>
            <person name="Sukno S.A."/>
            <person name="Thon M.R."/>
        </authorList>
    </citation>
    <scope>NUCLEOTIDE SEQUENCE</scope>
    <source>
        <strain evidence="1">MAFF235873</strain>
    </source>
</reference>
<dbReference type="AlphaFoldDB" id="A0AAD9H5M5"/>
<protein>
    <submittedName>
        <fullName evidence="1">Uncharacterized protein</fullName>
    </submittedName>
</protein>
<proteinExistence type="predicted"/>
<dbReference type="Proteomes" id="UP001232148">
    <property type="component" value="Unassembled WGS sequence"/>
</dbReference>
<dbReference type="EMBL" id="MU843054">
    <property type="protein sequence ID" value="KAK2022217.1"/>
    <property type="molecule type" value="Genomic_DNA"/>
</dbReference>
<evidence type="ECO:0000313" key="2">
    <source>
        <dbReference type="Proteomes" id="UP001232148"/>
    </source>
</evidence>
<organism evidence="1 2">
    <name type="scientific">Colletotrichum zoysiae</name>
    <dbReference type="NCBI Taxonomy" id="1216348"/>
    <lineage>
        <taxon>Eukaryota</taxon>
        <taxon>Fungi</taxon>
        <taxon>Dikarya</taxon>
        <taxon>Ascomycota</taxon>
        <taxon>Pezizomycotina</taxon>
        <taxon>Sordariomycetes</taxon>
        <taxon>Hypocreomycetidae</taxon>
        <taxon>Glomerellales</taxon>
        <taxon>Glomerellaceae</taxon>
        <taxon>Colletotrichum</taxon>
        <taxon>Colletotrichum graminicola species complex</taxon>
    </lineage>
</organism>
<gene>
    <name evidence="1" type="ORF">LX32DRAFT_657869</name>
</gene>
<keyword evidence="2" id="KW-1185">Reference proteome</keyword>
<comment type="caution">
    <text evidence="1">The sequence shown here is derived from an EMBL/GenBank/DDBJ whole genome shotgun (WGS) entry which is preliminary data.</text>
</comment>
<sequence>MVDIMDAQHEIEFYGREDLSPEYDLAGTEAAVREPGNSNEELGVVSSIKPKRFTVMAACDSGGRAVEISVDDKPGGAFTHTLLNQLEQDSLNDKPIDQESVRGNNAMQIADLDIDFNVLAVSL</sequence>
<name>A0AAD9H5M5_9PEZI</name>
<accession>A0AAD9H5M5</accession>